<gene>
    <name evidence="3" type="ORF">CHILSU_LOCUS9898</name>
</gene>
<sequence>MMGNTCQSDKKVNMSSKEPDKFFSREKWKEQRSEEIRKKKMHPSNKRTAAKEPALDVMTAMTGPPPGPAATAQPSNLRSFDDETLGLMRYQLRNDADAFLLNNILLSVQFFENYERDAQNIKKNPISEREHLINEAMVRYNKHVFFADRLQDYVNEHVGYQKGQGQVEQFITPRLFVIYDNVEASEPGDTSDYSAVLDAPFYKLRIEDCKEPGFVKLKKMEVLESTLQKDNDLVEVNQNKDSDDSIYADSEKESNDSDDGIYSSKGEALLSKLKSKIDEAGNIGTLKTNYKKGNSSLPGRRSSGPIKQVSLQVAKSNINKLNELRKNNLVLSEEAELKNYINDKHDDNIEFDDTSKPRKSILKKSRRPSGPTKTAKFNKSNYVEIRSTPIDSTISEDTETSGYRSNSSRQNEISESESDYGYSTITEATTPKQVKLSSPSNTSETCGVLHDKTWTAVQMQAIDWSDDEEELDDTASTLSLSRNLYETHYYLCSVGFMHDFVDNFILNLGSVLGISQESISDAMTQGASIYCDTKRNSSTVGIEVFPALNAAWPNTANQWIIRERKIIQNPRTNFSYQWPTKYMVNKTIGFGCFLVPIGFRPKRGLNSSQSLQWKVTFPAAERYLESCLAHAHMRCYLFALALQKTFMDNETSKIGFDASHLKNHLFWQCEDNYAKWPEHRLGESLRLFLSSLYVRFGQGRFPNYFIENCNDFKSIPRPLLLKLQKRLSNILESPVMHVLGALSKLKYTTEEFYPPFEVHELYEILISKDPLRLVNPYLPVASSKIYDNNPDSDDDPDNLGIWDRAKKIDKNYQWKKEKYRQVNERRKAEIAKKRLSIKQDRGKINTSIILPARLEVERRRLVLEFFIKHFIAMARSSQKFDAIRQAVIYLEQSQRLCLLLKEEPAGESNATKFLDVIRDLLVDCQRKLVTQVGYKLPPRRDSSADWTSKPVINKTSKKNAIQDAPIEASGFSAFTFVDVHIDNSTTQGVLKLNDIDSDEEDSKL</sequence>
<feature type="region of interest" description="Disordered" evidence="1">
    <location>
        <begin position="233"/>
        <end position="261"/>
    </location>
</feature>
<feature type="compositionally biased region" description="Polar residues" evidence="1">
    <location>
        <begin position="285"/>
        <end position="297"/>
    </location>
</feature>
<dbReference type="PANTHER" id="PTHR10656:SF69">
    <property type="entry name" value="MAB-21-LIKE HHH_H2TH-LIKE DOMAIN-CONTAINING PROTEIN"/>
    <property type="match status" value="1"/>
</dbReference>
<feature type="compositionally biased region" description="Basic residues" evidence="1">
    <location>
        <begin position="357"/>
        <end position="367"/>
    </location>
</feature>
<dbReference type="SMART" id="SM01265">
    <property type="entry name" value="Mab-21"/>
    <property type="match status" value="1"/>
</dbReference>
<evidence type="ECO:0000313" key="3">
    <source>
        <dbReference type="EMBL" id="CAH0406521.1"/>
    </source>
</evidence>
<evidence type="ECO:0000313" key="4">
    <source>
        <dbReference type="Proteomes" id="UP001153292"/>
    </source>
</evidence>
<feature type="region of interest" description="Disordered" evidence="1">
    <location>
        <begin position="1"/>
        <end position="50"/>
    </location>
</feature>
<accession>A0ABN8BDP3</accession>
<feature type="compositionally biased region" description="Basic and acidic residues" evidence="1">
    <location>
        <begin position="345"/>
        <end position="356"/>
    </location>
</feature>
<dbReference type="EMBL" id="OU963899">
    <property type="protein sequence ID" value="CAH0406521.1"/>
    <property type="molecule type" value="Genomic_DNA"/>
</dbReference>
<proteinExistence type="predicted"/>
<dbReference type="Proteomes" id="UP001153292">
    <property type="component" value="Chromosome 6"/>
</dbReference>
<reference evidence="3" key="1">
    <citation type="submission" date="2021-12" db="EMBL/GenBank/DDBJ databases">
        <authorList>
            <person name="King R."/>
        </authorList>
    </citation>
    <scope>NUCLEOTIDE SEQUENCE</scope>
</reference>
<feature type="domain" description="Mab-21-like HhH/H2TH-like" evidence="2">
    <location>
        <begin position="645"/>
        <end position="726"/>
    </location>
</feature>
<dbReference type="InterPro" id="IPR024810">
    <property type="entry name" value="MAB21L/cGLR"/>
</dbReference>
<evidence type="ECO:0000256" key="1">
    <source>
        <dbReference type="SAM" id="MobiDB-lite"/>
    </source>
</evidence>
<keyword evidence="4" id="KW-1185">Reference proteome</keyword>
<dbReference type="Gene3D" id="1.10.1410.40">
    <property type="match status" value="1"/>
</dbReference>
<name>A0ABN8BDP3_CHISP</name>
<feature type="compositionally biased region" description="Polar residues" evidence="1">
    <location>
        <begin position="371"/>
        <end position="381"/>
    </location>
</feature>
<protein>
    <recommendedName>
        <fullName evidence="2">Mab-21-like HhH/H2TH-like domain-containing protein</fullName>
    </recommendedName>
</protein>
<dbReference type="InterPro" id="IPR046906">
    <property type="entry name" value="Mab-21_HhH/H2TH-like"/>
</dbReference>
<organism evidence="3 4">
    <name type="scientific">Chilo suppressalis</name>
    <name type="common">Asiatic rice borer moth</name>
    <dbReference type="NCBI Taxonomy" id="168631"/>
    <lineage>
        <taxon>Eukaryota</taxon>
        <taxon>Metazoa</taxon>
        <taxon>Ecdysozoa</taxon>
        <taxon>Arthropoda</taxon>
        <taxon>Hexapoda</taxon>
        <taxon>Insecta</taxon>
        <taxon>Pterygota</taxon>
        <taxon>Neoptera</taxon>
        <taxon>Endopterygota</taxon>
        <taxon>Lepidoptera</taxon>
        <taxon>Glossata</taxon>
        <taxon>Ditrysia</taxon>
        <taxon>Pyraloidea</taxon>
        <taxon>Crambidae</taxon>
        <taxon>Crambinae</taxon>
        <taxon>Chilo</taxon>
    </lineage>
</organism>
<evidence type="ECO:0000259" key="2">
    <source>
        <dbReference type="Pfam" id="PF20266"/>
    </source>
</evidence>
<dbReference type="PANTHER" id="PTHR10656">
    <property type="entry name" value="CELL FATE DETERMINING PROTEIN MAB21-RELATED"/>
    <property type="match status" value="1"/>
</dbReference>
<feature type="compositionally biased region" description="Basic and acidic residues" evidence="1">
    <location>
        <begin position="233"/>
        <end position="255"/>
    </location>
</feature>
<feature type="region of interest" description="Disordered" evidence="1">
    <location>
        <begin position="285"/>
        <end position="306"/>
    </location>
</feature>
<feature type="region of interest" description="Disordered" evidence="1">
    <location>
        <begin position="345"/>
        <end position="426"/>
    </location>
</feature>
<feature type="compositionally biased region" description="Basic and acidic residues" evidence="1">
    <location>
        <begin position="8"/>
        <end position="37"/>
    </location>
</feature>
<feature type="compositionally biased region" description="Polar residues" evidence="1">
    <location>
        <begin position="400"/>
        <end position="413"/>
    </location>
</feature>
<dbReference type="Pfam" id="PF20266">
    <property type="entry name" value="Mab-21_C"/>
    <property type="match status" value="1"/>
</dbReference>